<evidence type="ECO:0000256" key="1">
    <source>
        <dbReference type="SAM" id="MobiDB-lite"/>
    </source>
</evidence>
<gene>
    <name evidence="2" type="ORF">SETIT_3G270600v2</name>
</gene>
<feature type="compositionally biased region" description="Basic and acidic residues" evidence="1">
    <location>
        <begin position="13"/>
        <end position="22"/>
    </location>
</feature>
<accession>A0A368QJB5</accession>
<protein>
    <submittedName>
        <fullName evidence="2">Uncharacterized protein</fullName>
    </submittedName>
</protein>
<feature type="compositionally biased region" description="Low complexity" evidence="1">
    <location>
        <begin position="35"/>
        <end position="47"/>
    </location>
</feature>
<name>A0A368QJB5_SETIT</name>
<dbReference type="EMBL" id="CM003530">
    <property type="protein sequence ID" value="RCV18065.1"/>
    <property type="molecule type" value="Genomic_DNA"/>
</dbReference>
<organism evidence="2">
    <name type="scientific">Setaria italica</name>
    <name type="common">Foxtail millet</name>
    <name type="synonym">Panicum italicum</name>
    <dbReference type="NCBI Taxonomy" id="4555"/>
    <lineage>
        <taxon>Eukaryota</taxon>
        <taxon>Viridiplantae</taxon>
        <taxon>Streptophyta</taxon>
        <taxon>Embryophyta</taxon>
        <taxon>Tracheophyta</taxon>
        <taxon>Spermatophyta</taxon>
        <taxon>Magnoliopsida</taxon>
        <taxon>Liliopsida</taxon>
        <taxon>Poales</taxon>
        <taxon>Poaceae</taxon>
        <taxon>PACMAD clade</taxon>
        <taxon>Panicoideae</taxon>
        <taxon>Panicodae</taxon>
        <taxon>Paniceae</taxon>
        <taxon>Cenchrinae</taxon>
        <taxon>Setaria</taxon>
    </lineage>
</organism>
<feature type="region of interest" description="Disordered" evidence="1">
    <location>
        <begin position="64"/>
        <end position="105"/>
    </location>
</feature>
<reference evidence="2" key="2">
    <citation type="submission" date="2015-07" db="EMBL/GenBank/DDBJ databases">
        <authorList>
            <person name="Noorani M."/>
        </authorList>
    </citation>
    <scope>NUCLEOTIDE SEQUENCE</scope>
    <source>
        <strain evidence="2">Yugu1</strain>
    </source>
</reference>
<evidence type="ECO:0000313" key="2">
    <source>
        <dbReference type="EMBL" id="RCV18065.1"/>
    </source>
</evidence>
<feature type="region of interest" description="Disordered" evidence="1">
    <location>
        <begin position="1"/>
        <end position="47"/>
    </location>
</feature>
<dbReference type="AlphaFoldDB" id="A0A368QJB5"/>
<reference evidence="2" key="1">
    <citation type="journal article" date="2012" name="Nat. Biotechnol.">
        <title>Reference genome sequence of the model plant Setaria.</title>
        <authorList>
            <person name="Bennetzen J.L."/>
            <person name="Schmutz J."/>
            <person name="Wang H."/>
            <person name="Percifield R."/>
            <person name="Hawkins J."/>
            <person name="Pontaroli A.C."/>
            <person name="Estep M."/>
            <person name="Feng L."/>
            <person name="Vaughn J.N."/>
            <person name="Grimwood J."/>
            <person name="Jenkins J."/>
            <person name="Barry K."/>
            <person name="Lindquist E."/>
            <person name="Hellsten U."/>
            <person name="Deshpande S."/>
            <person name="Wang X."/>
            <person name="Wu X."/>
            <person name="Mitros T."/>
            <person name="Triplett J."/>
            <person name="Yang X."/>
            <person name="Ye C.Y."/>
            <person name="Mauro-Herrera M."/>
            <person name="Wang L."/>
            <person name="Li P."/>
            <person name="Sharma M."/>
            <person name="Sharma R."/>
            <person name="Ronald P.C."/>
            <person name="Panaud O."/>
            <person name="Kellogg E.A."/>
            <person name="Brutnell T.P."/>
            <person name="Doust A.N."/>
            <person name="Tuskan G.A."/>
            <person name="Rokhsar D."/>
            <person name="Devos K.M."/>
        </authorList>
    </citation>
    <scope>NUCLEOTIDE SEQUENCE [LARGE SCALE GENOMIC DNA]</scope>
    <source>
        <strain evidence="2">Yugu1</strain>
    </source>
</reference>
<proteinExistence type="predicted"/>
<sequence>MCEGRAAPPPRPRTTDGADHPCRGCSARRSPNGSRPVAPQVAAAAVGARRPSLASTCCGIHIRKPRNHHSETSAMPSREPASPNAKQVDLEEGIERNRFEPSAMDKEGIESNRFGGVLEQRRKQNERTEEDEHVGERRGFLSFLSSLVLNVGAKFTKLAPHGSYLSTTQGAIHCGRS</sequence>
<feature type="compositionally biased region" description="Basic and acidic residues" evidence="1">
    <location>
        <begin position="93"/>
        <end position="105"/>
    </location>
</feature>